<proteinExistence type="predicted"/>
<dbReference type="InterPro" id="IPR051496">
    <property type="entry name" value="H-rev107_PLA/AT"/>
</dbReference>
<dbReference type="AlphaFoldDB" id="H1D215"/>
<organism evidence="5 6">
    <name type="scientific">Dialister succinatiphilus YIT 11850</name>
    <dbReference type="NCBI Taxonomy" id="742743"/>
    <lineage>
        <taxon>Bacteria</taxon>
        <taxon>Bacillati</taxon>
        <taxon>Bacillota</taxon>
        <taxon>Negativicutes</taxon>
        <taxon>Veillonellales</taxon>
        <taxon>Veillonellaceae</taxon>
        <taxon>Dialister</taxon>
    </lineage>
</organism>
<keyword evidence="1" id="KW-0808">Transferase</keyword>
<protein>
    <recommendedName>
        <fullName evidence="4">LRAT domain-containing protein</fullName>
    </recommendedName>
</protein>
<dbReference type="GO" id="GO:0008970">
    <property type="term" value="F:phospholipase A1 activity"/>
    <property type="evidence" value="ECO:0007669"/>
    <property type="project" value="TreeGrafter"/>
</dbReference>
<evidence type="ECO:0000259" key="4">
    <source>
        <dbReference type="PROSITE" id="PS51934"/>
    </source>
</evidence>
<dbReference type="eggNOG" id="COG1842">
    <property type="taxonomic scope" value="Bacteria"/>
</dbReference>
<evidence type="ECO:0000313" key="5">
    <source>
        <dbReference type="EMBL" id="EHO62528.1"/>
    </source>
</evidence>
<keyword evidence="6" id="KW-1185">Reference proteome</keyword>
<accession>H1D215</accession>
<keyword evidence="2" id="KW-0378">Hydrolase</keyword>
<keyword evidence="3" id="KW-0443">Lipid metabolism</keyword>
<gene>
    <name evidence="5" type="ORF">HMPREF9453_01653</name>
</gene>
<evidence type="ECO:0000256" key="2">
    <source>
        <dbReference type="ARBA" id="ARBA00022801"/>
    </source>
</evidence>
<evidence type="ECO:0000256" key="3">
    <source>
        <dbReference type="ARBA" id="ARBA00023098"/>
    </source>
</evidence>
<reference evidence="5 6" key="1">
    <citation type="submission" date="2011-11" db="EMBL/GenBank/DDBJ databases">
        <title>The Genome Sequence of Dialister succinatiphilus YIT 11850.</title>
        <authorList>
            <consortium name="The Broad Institute Genome Sequencing Platform"/>
            <person name="Earl A."/>
            <person name="Ward D."/>
            <person name="Feldgarden M."/>
            <person name="Gevers D."/>
            <person name="Morotomi M."/>
            <person name="Young S.K."/>
            <person name="Zeng Q."/>
            <person name="Gargeya S."/>
            <person name="Fitzgerald M."/>
            <person name="Haas B."/>
            <person name="Abouelleil A."/>
            <person name="Alvarado L."/>
            <person name="Arachchi H.M."/>
            <person name="Berlin A."/>
            <person name="Brown A."/>
            <person name="Chapman S.B."/>
            <person name="Dunbar C."/>
            <person name="Gearin G."/>
            <person name="Goldberg J."/>
            <person name="Griggs A."/>
            <person name="Gujja S."/>
            <person name="Heiman D."/>
            <person name="Howarth C."/>
            <person name="Lui A."/>
            <person name="MacDonald P.J.P."/>
            <person name="Montmayeur A."/>
            <person name="Murphy C."/>
            <person name="Neiman D."/>
            <person name="Pearson M."/>
            <person name="Priest M."/>
            <person name="Roberts A."/>
            <person name="Saif S."/>
            <person name="Shea T."/>
            <person name="Sisk P."/>
            <person name="Stolte C."/>
            <person name="Sykes S."/>
            <person name="Wortman J."/>
            <person name="Nusbaum C."/>
            <person name="Birren B."/>
        </authorList>
    </citation>
    <scope>NUCLEOTIDE SEQUENCE [LARGE SCALE GENOMIC DNA]</scope>
    <source>
        <strain evidence="5 6">YIT 11850</strain>
    </source>
</reference>
<dbReference type="Pfam" id="PF04970">
    <property type="entry name" value="LRAT"/>
    <property type="match status" value="1"/>
</dbReference>
<dbReference type="OrthoDB" id="9812095at2"/>
<sequence>MGFFKFRIPGRVDENPYSLFNLGDRETRREREEDVRQVSDTLGNFMNKVNNFIDSEENVKDAMDIPKRIGESLFCSMSPEEAEEKLSIGDHVKCNRSFYSHHAVYVGNGCVIEYNDEEVRRSTLEDFADGDDIILCNTEKALYSPEEIVRRAESRLGECDYNLILNNCDNFATWCRCGGPM</sequence>
<dbReference type="PROSITE" id="PS51934">
    <property type="entry name" value="LRAT"/>
    <property type="match status" value="1"/>
</dbReference>
<name>H1D215_9FIRM</name>
<evidence type="ECO:0000313" key="6">
    <source>
        <dbReference type="Proteomes" id="UP000003277"/>
    </source>
</evidence>
<dbReference type="HOGENOM" id="CLU_119877_0_0_9"/>
<dbReference type="Gene3D" id="3.90.1720.10">
    <property type="entry name" value="endopeptidase domain like (from Nostoc punctiforme)"/>
    <property type="match status" value="1"/>
</dbReference>
<evidence type="ECO:0000256" key="1">
    <source>
        <dbReference type="ARBA" id="ARBA00022679"/>
    </source>
</evidence>
<dbReference type="STRING" id="742743.HMPREF9453_01653"/>
<feature type="domain" description="LRAT" evidence="4">
    <location>
        <begin position="91"/>
        <end position="181"/>
    </location>
</feature>
<dbReference type="PANTHER" id="PTHR13943">
    <property type="entry name" value="HRAS-LIKE SUPPRESSOR - RELATED"/>
    <property type="match status" value="1"/>
</dbReference>
<dbReference type="GO" id="GO:0005737">
    <property type="term" value="C:cytoplasm"/>
    <property type="evidence" value="ECO:0007669"/>
    <property type="project" value="TreeGrafter"/>
</dbReference>
<dbReference type="PANTHER" id="PTHR13943:SF77">
    <property type="entry name" value="LRAT DOMAIN-CONTAINING PROTEIN"/>
    <property type="match status" value="1"/>
</dbReference>
<dbReference type="GO" id="GO:0016410">
    <property type="term" value="F:N-acyltransferase activity"/>
    <property type="evidence" value="ECO:0007669"/>
    <property type="project" value="TreeGrafter"/>
</dbReference>
<dbReference type="GO" id="GO:0004623">
    <property type="term" value="F:phospholipase A2 activity"/>
    <property type="evidence" value="ECO:0007669"/>
    <property type="project" value="TreeGrafter"/>
</dbReference>
<comment type="caution">
    <text evidence="5">The sequence shown here is derived from an EMBL/GenBank/DDBJ whole genome shotgun (WGS) entry which is preliminary data.</text>
</comment>
<dbReference type="Proteomes" id="UP000003277">
    <property type="component" value="Unassembled WGS sequence"/>
</dbReference>
<dbReference type="InterPro" id="IPR007053">
    <property type="entry name" value="LRAT_dom"/>
</dbReference>
<dbReference type="EMBL" id="ADLT01000052">
    <property type="protein sequence ID" value="EHO62528.1"/>
    <property type="molecule type" value="Genomic_DNA"/>
</dbReference>
<dbReference type="RefSeq" id="WP_008860147.1">
    <property type="nucleotide sequence ID" value="NZ_JH591188.1"/>
</dbReference>
<dbReference type="GO" id="GO:0070292">
    <property type="term" value="P:N-acylphosphatidylethanolamine metabolic process"/>
    <property type="evidence" value="ECO:0007669"/>
    <property type="project" value="TreeGrafter"/>
</dbReference>